<dbReference type="Proteomes" id="UP000460272">
    <property type="component" value="Unassembled WGS sequence"/>
</dbReference>
<dbReference type="RefSeq" id="WP_145853323.1">
    <property type="nucleotide sequence ID" value="NZ_RPFW01000002.1"/>
</dbReference>
<feature type="domain" description="EamA" evidence="8">
    <location>
        <begin position="184"/>
        <end position="320"/>
    </location>
</feature>
<evidence type="ECO:0000259" key="8">
    <source>
        <dbReference type="Pfam" id="PF00892"/>
    </source>
</evidence>
<proteinExistence type="inferred from homology"/>
<reference evidence="9 10" key="1">
    <citation type="submission" date="2018-11" db="EMBL/GenBank/DDBJ databases">
        <title>Trebonia kvetii gen.nov., sp.nov., a novel acidophilic actinobacterium, and proposal of the new actinobacterial family Treboniaceae fam. nov.</title>
        <authorList>
            <person name="Rapoport D."/>
            <person name="Sagova-Mareckova M."/>
            <person name="Sedlacek I."/>
            <person name="Provaznik J."/>
            <person name="Kralova S."/>
            <person name="Pavlinic D."/>
            <person name="Benes V."/>
            <person name="Kopecky J."/>
        </authorList>
    </citation>
    <scope>NUCLEOTIDE SEQUENCE [LARGE SCALE GENOMIC DNA]</scope>
    <source>
        <strain evidence="9 10">15Tr583</strain>
    </source>
</reference>
<keyword evidence="4 7" id="KW-1133">Transmembrane helix</keyword>
<gene>
    <name evidence="9" type="ORF">EAS64_14025</name>
</gene>
<dbReference type="Pfam" id="PF00892">
    <property type="entry name" value="EamA"/>
    <property type="match status" value="2"/>
</dbReference>
<feature type="transmembrane region" description="Helical" evidence="7">
    <location>
        <begin position="281"/>
        <end position="298"/>
    </location>
</feature>
<dbReference type="PANTHER" id="PTHR32322">
    <property type="entry name" value="INNER MEMBRANE TRANSPORTER"/>
    <property type="match status" value="1"/>
</dbReference>
<dbReference type="PANTHER" id="PTHR32322:SF2">
    <property type="entry name" value="EAMA DOMAIN-CONTAINING PROTEIN"/>
    <property type="match status" value="1"/>
</dbReference>
<dbReference type="Gene3D" id="1.10.3730.20">
    <property type="match status" value="1"/>
</dbReference>
<evidence type="ECO:0000256" key="5">
    <source>
        <dbReference type="ARBA" id="ARBA00023136"/>
    </source>
</evidence>
<feature type="transmembrane region" description="Helical" evidence="7">
    <location>
        <begin position="58"/>
        <end position="77"/>
    </location>
</feature>
<evidence type="ECO:0000256" key="1">
    <source>
        <dbReference type="ARBA" id="ARBA00004141"/>
    </source>
</evidence>
<organism evidence="9 10">
    <name type="scientific">Trebonia kvetii</name>
    <dbReference type="NCBI Taxonomy" id="2480626"/>
    <lineage>
        <taxon>Bacteria</taxon>
        <taxon>Bacillati</taxon>
        <taxon>Actinomycetota</taxon>
        <taxon>Actinomycetes</taxon>
        <taxon>Streptosporangiales</taxon>
        <taxon>Treboniaceae</taxon>
        <taxon>Trebonia</taxon>
    </lineage>
</organism>
<feature type="region of interest" description="Disordered" evidence="6">
    <location>
        <begin position="1"/>
        <end position="22"/>
    </location>
</feature>
<feature type="domain" description="EamA" evidence="8">
    <location>
        <begin position="32"/>
        <end position="172"/>
    </location>
</feature>
<dbReference type="InterPro" id="IPR037185">
    <property type="entry name" value="EmrE-like"/>
</dbReference>
<feature type="transmembrane region" description="Helical" evidence="7">
    <location>
        <begin position="304"/>
        <end position="321"/>
    </location>
</feature>
<feature type="transmembrane region" description="Helical" evidence="7">
    <location>
        <begin position="180"/>
        <end position="201"/>
    </location>
</feature>
<dbReference type="OrthoDB" id="9812547at2"/>
<sequence length="344" mass="34869">MTQLTSDATSESRELAKTPGASRTGLSAWGSLLVVWLVWGSTYLAIRVADRSIPPFAMAGARYLTAGAVLYPLALLGSRRRQAAAPSALSHPAGPSRLAQWGGMAVVGTLLLAFGNGGVSYAEQTLPSGLAALLVASVPLWMALADRVINGQRIPLLGWLALVIGLAGIAILARPAGTGAVLPVLVVLGASVSWGVGSVLAGRLPSPASPFVGSAMEMLAGGVVLTGLAAATGELTRVDPAHVSEQSLLGLLYLIGPGSLLALTCYVVALRRLPTAAVPTYAYVNPVVAVSLGALFLGERLTPATLVGGVVVVASVAMLLINRTGATADPGETAGTPAVPHRDR</sequence>
<evidence type="ECO:0000256" key="4">
    <source>
        <dbReference type="ARBA" id="ARBA00022989"/>
    </source>
</evidence>
<dbReference type="AlphaFoldDB" id="A0A6P2C2J6"/>
<comment type="caution">
    <text evidence="9">The sequence shown here is derived from an EMBL/GenBank/DDBJ whole genome shotgun (WGS) entry which is preliminary data.</text>
</comment>
<keyword evidence="10" id="KW-1185">Reference proteome</keyword>
<dbReference type="GO" id="GO:0016020">
    <property type="term" value="C:membrane"/>
    <property type="evidence" value="ECO:0007669"/>
    <property type="project" value="UniProtKB-SubCell"/>
</dbReference>
<comment type="similarity">
    <text evidence="2">Belongs to the EamA transporter family.</text>
</comment>
<accession>A0A6P2C2J6</accession>
<feature type="transmembrane region" description="Helical" evidence="7">
    <location>
        <begin position="26"/>
        <end position="46"/>
    </location>
</feature>
<dbReference type="SUPFAM" id="SSF103481">
    <property type="entry name" value="Multidrug resistance efflux transporter EmrE"/>
    <property type="match status" value="2"/>
</dbReference>
<dbReference type="InterPro" id="IPR000620">
    <property type="entry name" value="EamA_dom"/>
</dbReference>
<feature type="transmembrane region" description="Helical" evidence="7">
    <location>
        <begin position="208"/>
        <end position="231"/>
    </location>
</feature>
<evidence type="ECO:0000256" key="7">
    <source>
        <dbReference type="SAM" id="Phobius"/>
    </source>
</evidence>
<evidence type="ECO:0000313" key="10">
    <source>
        <dbReference type="Proteomes" id="UP000460272"/>
    </source>
</evidence>
<feature type="transmembrane region" description="Helical" evidence="7">
    <location>
        <begin position="125"/>
        <end position="144"/>
    </location>
</feature>
<evidence type="ECO:0000313" key="9">
    <source>
        <dbReference type="EMBL" id="TVZ05622.1"/>
    </source>
</evidence>
<protein>
    <submittedName>
        <fullName evidence="9">EamA family transporter</fullName>
    </submittedName>
</protein>
<feature type="transmembrane region" description="Helical" evidence="7">
    <location>
        <begin position="156"/>
        <end position="174"/>
    </location>
</feature>
<evidence type="ECO:0000256" key="3">
    <source>
        <dbReference type="ARBA" id="ARBA00022692"/>
    </source>
</evidence>
<dbReference type="InterPro" id="IPR050638">
    <property type="entry name" value="AA-Vitamin_Transporters"/>
</dbReference>
<dbReference type="EMBL" id="RPFW01000002">
    <property type="protein sequence ID" value="TVZ05622.1"/>
    <property type="molecule type" value="Genomic_DNA"/>
</dbReference>
<feature type="transmembrane region" description="Helical" evidence="7">
    <location>
        <begin position="98"/>
        <end position="119"/>
    </location>
</feature>
<keyword evidence="5 7" id="KW-0472">Membrane</keyword>
<keyword evidence="3 7" id="KW-0812">Transmembrane</keyword>
<comment type="subcellular location">
    <subcellularLocation>
        <location evidence="1">Membrane</location>
        <topology evidence="1">Multi-pass membrane protein</topology>
    </subcellularLocation>
</comment>
<feature type="transmembrane region" description="Helical" evidence="7">
    <location>
        <begin position="251"/>
        <end position="269"/>
    </location>
</feature>
<evidence type="ECO:0000256" key="2">
    <source>
        <dbReference type="ARBA" id="ARBA00007362"/>
    </source>
</evidence>
<name>A0A6P2C2J6_9ACTN</name>
<evidence type="ECO:0000256" key="6">
    <source>
        <dbReference type="SAM" id="MobiDB-lite"/>
    </source>
</evidence>